<dbReference type="EMBL" id="PVTF01000007">
    <property type="protein sequence ID" value="PRY39571.1"/>
    <property type="molecule type" value="Genomic_DNA"/>
</dbReference>
<name>A0A2T0T1P6_9PSEU</name>
<organism evidence="2 3">
    <name type="scientific">Umezawaea tangerina</name>
    <dbReference type="NCBI Taxonomy" id="84725"/>
    <lineage>
        <taxon>Bacteria</taxon>
        <taxon>Bacillati</taxon>
        <taxon>Actinomycetota</taxon>
        <taxon>Actinomycetes</taxon>
        <taxon>Pseudonocardiales</taxon>
        <taxon>Pseudonocardiaceae</taxon>
        <taxon>Umezawaea</taxon>
    </lineage>
</organism>
<dbReference type="AlphaFoldDB" id="A0A2T0T1P6"/>
<reference evidence="2 3" key="1">
    <citation type="submission" date="2018-03" db="EMBL/GenBank/DDBJ databases">
        <title>Genomic Encyclopedia of Archaeal and Bacterial Type Strains, Phase II (KMG-II): from individual species to whole genera.</title>
        <authorList>
            <person name="Goeker M."/>
        </authorList>
    </citation>
    <scope>NUCLEOTIDE SEQUENCE [LARGE SCALE GENOMIC DNA]</scope>
    <source>
        <strain evidence="2 3">DSM 44720</strain>
    </source>
</reference>
<gene>
    <name evidence="2" type="ORF">CLV43_107154</name>
</gene>
<dbReference type="Proteomes" id="UP000239494">
    <property type="component" value="Unassembled WGS sequence"/>
</dbReference>
<proteinExistence type="predicted"/>
<evidence type="ECO:0008006" key="4">
    <source>
        <dbReference type="Google" id="ProtNLM"/>
    </source>
</evidence>
<dbReference type="RefSeq" id="WP_106189501.1">
    <property type="nucleotide sequence ID" value="NZ_PVTF01000007.1"/>
</dbReference>
<dbReference type="OrthoDB" id="9812656at2"/>
<evidence type="ECO:0000313" key="2">
    <source>
        <dbReference type="EMBL" id="PRY39571.1"/>
    </source>
</evidence>
<dbReference type="Gene3D" id="3.10.180.10">
    <property type="entry name" value="2,3-Dihydroxybiphenyl 1,2-Dioxygenase, domain 1"/>
    <property type="match status" value="1"/>
</dbReference>
<evidence type="ECO:0000256" key="1">
    <source>
        <dbReference type="SAM" id="MobiDB-lite"/>
    </source>
</evidence>
<comment type="caution">
    <text evidence="2">The sequence shown here is derived from an EMBL/GenBank/DDBJ whole genome shotgun (WGS) entry which is preliminary data.</text>
</comment>
<dbReference type="SUPFAM" id="SSF54593">
    <property type="entry name" value="Glyoxalase/Bleomycin resistance protein/Dihydroxybiphenyl dioxygenase"/>
    <property type="match status" value="1"/>
</dbReference>
<evidence type="ECO:0000313" key="3">
    <source>
        <dbReference type="Proteomes" id="UP000239494"/>
    </source>
</evidence>
<dbReference type="InterPro" id="IPR029068">
    <property type="entry name" value="Glyas_Bleomycin-R_OHBP_Dase"/>
</dbReference>
<keyword evidence="3" id="KW-1185">Reference proteome</keyword>
<sequence length="143" mass="15297">MTRSGANRGFSRGAVDQGEPRLGVRSIPAAVDFYLAVGCEVCLVDDGWVRLRQGDARFVLVKVQGARREPPSAMDLTSPDPDLLCRRLRALGIDTGAGAARGRLEVRDPDGNLVVISRTAGAPRARRPTFRDDGATARRKGGA</sequence>
<feature type="region of interest" description="Disordered" evidence="1">
    <location>
        <begin position="124"/>
        <end position="143"/>
    </location>
</feature>
<protein>
    <recommendedName>
        <fullName evidence="4">VOC domain-containing protein</fullName>
    </recommendedName>
</protein>
<accession>A0A2T0T1P6</accession>